<dbReference type="GO" id="GO:0005829">
    <property type="term" value="C:cytosol"/>
    <property type="evidence" value="ECO:0007669"/>
    <property type="project" value="TreeGrafter"/>
</dbReference>
<proteinExistence type="predicted"/>
<reference evidence="2 3" key="2">
    <citation type="journal article" date="2017" name="Antonie Van Leeuwenhoek">
        <title>Rhizobium rhizosphaerae sp. nov., a novel species isolated from rice rhizosphere.</title>
        <authorList>
            <person name="Zhao J.J."/>
            <person name="Zhang J."/>
            <person name="Zhang R.J."/>
            <person name="Zhang C.W."/>
            <person name="Yin H.Q."/>
            <person name="Zhang X.X."/>
        </authorList>
    </citation>
    <scope>NUCLEOTIDE SEQUENCE [LARGE SCALE GENOMIC DNA]</scope>
    <source>
        <strain evidence="2 3">ACAM 611</strain>
    </source>
</reference>
<dbReference type="InterPro" id="IPR050523">
    <property type="entry name" value="AKR_Detox_Biosynth"/>
</dbReference>
<dbReference type="EMBL" id="BAET01000005">
    <property type="protein sequence ID" value="GAB54488.1"/>
    <property type="molecule type" value="Genomic_DNA"/>
</dbReference>
<evidence type="ECO:0000313" key="2">
    <source>
        <dbReference type="EMBL" id="GAB54488.1"/>
    </source>
</evidence>
<name>H5T861_9ALTE</name>
<dbReference type="AlphaFoldDB" id="H5T861"/>
<dbReference type="InterPro" id="IPR023210">
    <property type="entry name" value="NADP_OxRdtase_dom"/>
</dbReference>
<reference evidence="2 3" key="1">
    <citation type="journal article" date="2012" name="J. Bacteriol.">
        <title>Genome sequence of proteorhodopsin-containing sea ice bacterium Glaciecola punicea ACAM 611T.</title>
        <authorList>
            <person name="Qin Q.-L."/>
            <person name="Xie B.-B."/>
            <person name="Shu Y.-L."/>
            <person name="Rong J.-C."/>
            <person name="Zhao D.-L."/>
            <person name="Zhang X.-Y."/>
            <person name="Chen X.-L."/>
            <person name="Zhou B.-C."/>
            <person name="Zhanga Y.-Z."/>
        </authorList>
    </citation>
    <scope>NUCLEOTIDE SEQUENCE [LARGE SCALE GENOMIC DNA]</scope>
    <source>
        <strain evidence="2 3">ACAM 611</strain>
    </source>
</reference>
<organism evidence="2 3">
    <name type="scientific">Glaciecola punicea ACAM 611</name>
    <dbReference type="NCBI Taxonomy" id="1121923"/>
    <lineage>
        <taxon>Bacteria</taxon>
        <taxon>Pseudomonadati</taxon>
        <taxon>Pseudomonadota</taxon>
        <taxon>Gammaproteobacteria</taxon>
        <taxon>Alteromonadales</taxon>
        <taxon>Alteromonadaceae</taxon>
        <taxon>Glaciecola</taxon>
    </lineage>
</organism>
<dbReference type="OrthoDB" id="9768793at2"/>
<dbReference type="RefSeq" id="WP_006002770.1">
    <property type="nucleotide sequence ID" value="NZ_BAET01000005.1"/>
</dbReference>
<keyword evidence="3" id="KW-1185">Reference proteome</keyword>
<protein>
    <submittedName>
        <fullName evidence="2">Aldo/keto reductase</fullName>
    </submittedName>
</protein>
<evidence type="ECO:0000259" key="1">
    <source>
        <dbReference type="Pfam" id="PF00248"/>
    </source>
</evidence>
<comment type="caution">
    <text evidence="2">The sequence shown here is derived from an EMBL/GenBank/DDBJ whole genome shotgun (WGS) entry which is preliminary data.</text>
</comment>
<dbReference type="InterPro" id="IPR036812">
    <property type="entry name" value="NAD(P)_OxRdtase_dom_sf"/>
</dbReference>
<dbReference type="Gene3D" id="3.20.20.100">
    <property type="entry name" value="NADP-dependent oxidoreductase domain"/>
    <property type="match status" value="1"/>
</dbReference>
<accession>H5T861</accession>
<dbReference type="eggNOG" id="COG4989">
    <property type="taxonomic scope" value="Bacteria"/>
</dbReference>
<gene>
    <name evidence="2" type="ORF">GPUN_0341</name>
</gene>
<dbReference type="PANTHER" id="PTHR43364:SF1">
    <property type="entry name" value="OXIDOREDUCTASE YDHF"/>
    <property type="match status" value="1"/>
</dbReference>
<sequence>MKLPIHHYYPEASRLILGCMNLGGPWNTPTIEGKDIDQAFDLVTKALDIGINVIDLADIYTHGKAEKTMGELFKRERSLRNHLILQSKVGIKLTPAFDTCHYDLSGDWITEAVNTSIKRLHDNTLDILFLHRPDPLMQLDETANALMKLHEQGKFEYLAVSNMHAGQIAFLQSAIQVPIVANQLEMSLACCDFVEDAITVNMPINANNGFPRGTLEYCQQAGVQLQAWGSMAQGLFSGESASNNKNVIATTALVKKFAQQYGVEPNAIVLAWLMRHPANIQPVLGTTNTERLTSAQKALTIQLSREHWYSLLESIRGKKVP</sequence>
<dbReference type="SUPFAM" id="SSF51430">
    <property type="entry name" value="NAD(P)-linked oxidoreductase"/>
    <property type="match status" value="1"/>
</dbReference>
<dbReference type="STRING" id="56804.BAE46_07620"/>
<dbReference type="Proteomes" id="UP000053586">
    <property type="component" value="Unassembled WGS sequence"/>
</dbReference>
<dbReference type="PANTHER" id="PTHR43364">
    <property type="entry name" value="NADH-SPECIFIC METHYLGLYOXAL REDUCTASE-RELATED"/>
    <property type="match status" value="1"/>
</dbReference>
<feature type="domain" description="NADP-dependent oxidoreductase" evidence="1">
    <location>
        <begin position="14"/>
        <end position="310"/>
    </location>
</feature>
<evidence type="ECO:0000313" key="3">
    <source>
        <dbReference type="Proteomes" id="UP000053586"/>
    </source>
</evidence>
<dbReference type="Pfam" id="PF00248">
    <property type="entry name" value="Aldo_ket_red"/>
    <property type="match status" value="1"/>
</dbReference>